<dbReference type="Proteomes" id="UP000256779">
    <property type="component" value="Unassembled WGS sequence"/>
</dbReference>
<comment type="caution">
    <text evidence="1">The sequence shown here is derived from an EMBL/GenBank/DDBJ whole genome shotgun (WGS) entry which is preliminary data.</text>
</comment>
<dbReference type="EMBL" id="QREG01000020">
    <property type="protein sequence ID" value="RED94610.1"/>
    <property type="molecule type" value="Genomic_DNA"/>
</dbReference>
<name>A0A3D9KZH4_MARFU</name>
<organism evidence="1 2">
    <name type="scientific">Marinoscillum furvescens DSM 4134</name>
    <dbReference type="NCBI Taxonomy" id="1122208"/>
    <lineage>
        <taxon>Bacteria</taxon>
        <taxon>Pseudomonadati</taxon>
        <taxon>Bacteroidota</taxon>
        <taxon>Cytophagia</taxon>
        <taxon>Cytophagales</taxon>
        <taxon>Reichenbachiellaceae</taxon>
        <taxon>Marinoscillum</taxon>
    </lineage>
</organism>
<evidence type="ECO:0000313" key="2">
    <source>
        <dbReference type="Proteomes" id="UP000256779"/>
    </source>
</evidence>
<proteinExistence type="predicted"/>
<dbReference type="RefSeq" id="WP_115869493.1">
    <property type="nucleotide sequence ID" value="NZ_QREG01000020.1"/>
</dbReference>
<accession>A0A3D9KZH4</accession>
<protein>
    <submittedName>
        <fullName evidence="1">Uncharacterized protein</fullName>
    </submittedName>
</protein>
<evidence type="ECO:0000313" key="1">
    <source>
        <dbReference type="EMBL" id="RED94610.1"/>
    </source>
</evidence>
<sequence length="121" mass="13905">MAKKDSLPTDAQVVKFEMLSELTDSIYTEMKEFSKKKPDDALNAFKVKNVNRVLTQIKSFLNDEPTVSFLDLLDEDTLPSNSDAILIIGQFKAAMDNFRNKYTNKYRQWMTVESPEGKSKK</sequence>
<dbReference type="OrthoDB" id="5186583at2"/>
<dbReference type="AlphaFoldDB" id="A0A3D9KZH4"/>
<reference evidence="1 2" key="1">
    <citation type="submission" date="2018-07" db="EMBL/GenBank/DDBJ databases">
        <title>Genomic Encyclopedia of Type Strains, Phase IV (KMG-IV): sequencing the most valuable type-strain genomes for metagenomic binning, comparative biology and taxonomic classification.</title>
        <authorList>
            <person name="Goeker M."/>
        </authorList>
    </citation>
    <scope>NUCLEOTIDE SEQUENCE [LARGE SCALE GENOMIC DNA]</scope>
    <source>
        <strain evidence="1 2">DSM 4134</strain>
    </source>
</reference>
<gene>
    <name evidence="1" type="ORF">C7460_1205</name>
</gene>
<keyword evidence="2" id="KW-1185">Reference proteome</keyword>